<dbReference type="RefSeq" id="XP_040739440.1">
    <property type="nucleotide sequence ID" value="XM_040883489.1"/>
</dbReference>
<organism evidence="1 2">
    <name type="scientific">Linderina pennispora</name>
    <dbReference type="NCBI Taxonomy" id="61395"/>
    <lineage>
        <taxon>Eukaryota</taxon>
        <taxon>Fungi</taxon>
        <taxon>Fungi incertae sedis</taxon>
        <taxon>Zoopagomycota</taxon>
        <taxon>Kickxellomycotina</taxon>
        <taxon>Kickxellomycetes</taxon>
        <taxon>Kickxellales</taxon>
        <taxon>Kickxellaceae</taxon>
        <taxon>Linderina</taxon>
    </lineage>
</organism>
<protein>
    <submittedName>
        <fullName evidence="1">Uncharacterized protein</fullName>
    </submittedName>
</protein>
<comment type="caution">
    <text evidence="1">The sequence shown here is derived from an EMBL/GenBank/DDBJ whole genome shotgun (WGS) entry which is preliminary data.</text>
</comment>
<dbReference type="AlphaFoldDB" id="A0A1Y1VVL3"/>
<gene>
    <name evidence="1" type="ORF">DL89DRAFT_144613</name>
</gene>
<name>A0A1Y1VVL3_9FUNG</name>
<sequence length="133" mass="14283">MAQTPLLGPSPLRPCFCLLLAPDKTTSCEAGCGERLACNRGLRAVLQRRSWQLFGIHAPFVCRPPQPDASALKAAAAWRPATRQSLSLSLSSSLPLPHRCLISHSPAAYTEALLSKLDCICFACAVLCVCVCF</sequence>
<dbReference type="EMBL" id="MCFD01000050">
    <property type="protein sequence ID" value="ORX65036.1"/>
    <property type="molecule type" value="Genomic_DNA"/>
</dbReference>
<dbReference type="GeneID" id="63800137"/>
<accession>A0A1Y1VVL3</accession>
<keyword evidence="2" id="KW-1185">Reference proteome</keyword>
<reference evidence="1 2" key="1">
    <citation type="submission" date="2016-07" db="EMBL/GenBank/DDBJ databases">
        <title>Pervasive Adenine N6-methylation of Active Genes in Fungi.</title>
        <authorList>
            <consortium name="DOE Joint Genome Institute"/>
            <person name="Mondo S.J."/>
            <person name="Dannebaum R.O."/>
            <person name="Kuo R.C."/>
            <person name="Labutti K."/>
            <person name="Haridas S."/>
            <person name="Kuo A."/>
            <person name="Salamov A."/>
            <person name="Ahrendt S.R."/>
            <person name="Lipzen A."/>
            <person name="Sullivan W."/>
            <person name="Andreopoulos W.B."/>
            <person name="Clum A."/>
            <person name="Lindquist E."/>
            <person name="Daum C."/>
            <person name="Ramamoorthy G.K."/>
            <person name="Gryganskyi A."/>
            <person name="Culley D."/>
            <person name="Magnuson J.K."/>
            <person name="James T.Y."/>
            <person name="O'Malley M.A."/>
            <person name="Stajich J.E."/>
            <person name="Spatafora J.W."/>
            <person name="Visel A."/>
            <person name="Grigoriev I.V."/>
        </authorList>
    </citation>
    <scope>NUCLEOTIDE SEQUENCE [LARGE SCALE GENOMIC DNA]</scope>
    <source>
        <strain evidence="1 2">ATCC 12442</strain>
    </source>
</reference>
<evidence type="ECO:0000313" key="1">
    <source>
        <dbReference type="EMBL" id="ORX65036.1"/>
    </source>
</evidence>
<evidence type="ECO:0000313" key="2">
    <source>
        <dbReference type="Proteomes" id="UP000193922"/>
    </source>
</evidence>
<dbReference type="Proteomes" id="UP000193922">
    <property type="component" value="Unassembled WGS sequence"/>
</dbReference>
<proteinExistence type="predicted"/>